<keyword evidence="2" id="KW-1003">Cell membrane</keyword>
<sequence>MAESAPATAPLATNGAERRGRAWLKGGRTLIALVALLAFNALFTRDFLTLQTLTINLSQVAQVVVVAMGMALVIATAGIDLSVGAVAAFAGTLAAVLLTQDSGALAQPGVALLAALTLPLLAAASFGGMNGLLITRYGVQPIVATLVLFIAGRGLAEMLTNSNLRTFAPERLEWLRSNLLGLPTQAWVMAAVVAVTAWVVRRTLFARRLLAVGGNPRAAHLAGVPVARVKLIAYGACAALAGLAGLMNVAMISAADPAKIGLNIELDAIAAVAVGGTLLSGGRVDIFGTLLGALTIQLLDYTLLAHGVADEYALIAKATIILLAVILQRRGK</sequence>
<evidence type="ECO:0000313" key="7">
    <source>
        <dbReference type="EMBL" id="ABM57776.1"/>
    </source>
</evidence>
<comment type="subcellular location">
    <subcellularLocation>
        <location evidence="1">Cell membrane</location>
        <topology evidence="1">Multi-pass membrane protein</topology>
    </subcellularLocation>
</comment>
<organism evidence="7 8">
    <name type="scientific">Verminephrobacter eiseniae (strain EF01-2)</name>
    <dbReference type="NCBI Taxonomy" id="391735"/>
    <lineage>
        <taxon>Bacteria</taxon>
        <taxon>Pseudomonadati</taxon>
        <taxon>Pseudomonadota</taxon>
        <taxon>Betaproteobacteria</taxon>
        <taxon>Burkholderiales</taxon>
        <taxon>Comamonadaceae</taxon>
        <taxon>Verminephrobacter</taxon>
    </lineage>
</organism>
<name>A1WJG9_VEREI</name>
<evidence type="ECO:0000256" key="4">
    <source>
        <dbReference type="ARBA" id="ARBA00022989"/>
    </source>
</evidence>
<dbReference type="RefSeq" id="WP_011809782.1">
    <property type="nucleotide sequence ID" value="NC_008786.1"/>
</dbReference>
<feature type="transmembrane region" description="Helical" evidence="6">
    <location>
        <begin position="231"/>
        <end position="254"/>
    </location>
</feature>
<feature type="transmembrane region" description="Helical" evidence="6">
    <location>
        <begin position="179"/>
        <end position="200"/>
    </location>
</feature>
<dbReference type="AlphaFoldDB" id="A1WJG9"/>
<keyword evidence="8" id="KW-1185">Reference proteome</keyword>
<feature type="transmembrane region" description="Helical" evidence="6">
    <location>
        <begin position="105"/>
        <end position="126"/>
    </location>
</feature>
<feature type="transmembrane region" description="Helical" evidence="6">
    <location>
        <begin position="55"/>
        <end position="74"/>
    </location>
</feature>
<evidence type="ECO:0000256" key="6">
    <source>
        <dbReference type="SAM" id="Phobius"/>
    </source>
</evidence>
<feature type="transmembrane region" description="Helical" evidence="6">
    <location>
        <begin position="138"/>
        <end position="159"/>
    </location>
</feature>
<evidence type="ECO:0000256" key="1">
    <source>
        <dbReference type="ARBA" id="ARBA00004651"/>
    </source>
</evidence>
<dbReference type="HOGENOM" id="CLU_028880_3_0_4"/>
<evidence type="ECO:0000313" key="8">
    <source>
        <dbReference type="Proteomes" id="UP000000374"/>
    </source>
</evidence>
<dbReference type="GeneID" id="76460609"/>
<protein>
    <submittedName>
        <fullName evidence="7">Inner-membrane translocator</fullName>
    </submittedName>
</protein>
<dbReference type="InterPro" id="IPR001851">
    <property type="entry name" value="ABC_transp_permease"/>
</dbReference>
<dbReference type="OrthoDB" id="9799990at2"/>
<dbReference type="GO" id="GO:0005886">
    <property type="term" value="C:plasma membrane"/>
    <property type="evidence" value="ECO:0007669"/>
    <property type="project" value="UniProtKB-SubCell"/>
</dbReference>
<feature type="transmembrane region" description="Helical" evidence="6">
    <location>
        <begin position="26"/>
        <end position="43"/>
    </location>
</feature>
<dbReference type="KEGG" id="vei:Veis_2024"/>
<dbReference type="STRING" id="391735.Veis_2024"/>
<dbReference type="Proteomes" id="UP000000374">
    <property type="component" value="Chromosome"/>
</dbReference>
<evidence type="ECO:0000256" key="2">
    <source>
        <dbReference type="ARBA" id="ARBA00022475"/>
    </source>
</evidence>
<dbReference type="PANTHER" id="PTHR32196">
    <property type="entry name" value="ABC TRANSPORTER PERMEASE PROTEIN YPHD-RELATED-RELATED"/>
    <property type="match status" value="1"/>
</dbReference>
<evidence type="ECO:0000256" key="3">
    <source>
        <dbReference type="ARBA" id="ARBA00022692"/>
    </source>
</evidence>
<evidence type="ECO:0000256" key="5">
    <source>
        <dbReference type="ARBA" id="ARBA00023136"/>
    </source>
</evidence>
<dbReference type="GO" id="GO:0022857">
    <property type="term" value="F:transmembrane transporter activity"/>
    <property type="evidence" value="ECO:0007669"/>
    <property type="project" value="InterPro"/>
</dbReference>
<keyword evidence="3 6" id="KW-0812">Transmembrane</keyword>
<gene>
    <name evidence="7" type="ordered locus">Veis_2024</name>
</gene>
<keyword evidence="4 6" id="KW-1133">Transmembrane helix</keyword>
<keyword evidence="5 6" id="KW-0472">Membrane</keyword>
<dbReference type="CDD" id="cd06579">
    <property type="entry name" value="TM_PBP1_transp_AraH_like"/>
    <property type="match status" value="1"/>
</dbReference>
<feature type="transmembrane region" description="Helical" evidence="6">
    <location>
        <begin position="260"/>
        <end position="279"/>
    </location>
</feature>
<proteinExistence type="predicted"/>
<accession>A1WJG9</accession>
<feature type="transmembrane region" description="Helical" evidence="6">
    <location>
        <begin position="81"/>
        <end position="99"/>
    </location>
</feature>
<dbReference type="Pfam" id="PF02653">
    <property type="entry name" value="BPD_transp_2"/>
    <property type="match status" value="1"/>
</dbReference>
<feature type="transmembrane region" description="Helical" evidence="6">
    <location>
        <begin position="312"/>
        <end position="328"/>
    </location>
</feature>
<dbReference type="EMBL" id="CP000542">
    <property type="protein sequence ID" value="ABM57776.1"/>
    <property type="molecule type" value="Genomic_DNA"/>
</dbReference>
<reference evidence="8" key="1">
    <citation type="submission" date="2006-12" db="EMBL/GenBank/DDBJ databases">
        <title>Complete sequence of chromosome 1 of Verminephrobacter eiseniae EF01-2.</title>
        <authorList>
            <person name="Copeland A."/>
            <person name="Lucas S."/>
            <person name="Lapidus A."/>
            <person name="Barry K."/>
            <person name="Detter J.C."/>
            <person name="Glavina del Rio T."/>
            <person name="Dalin E."/>
            <person name="Tice H."/>
            <person name="Pitluck S."/>
            <person name="Chertkov O."/>
            <person name="Brettin T."/>
            <person name="Bruce D."/>
            <person name="Han C."/>
            <person name="Tapia R."/>
            <person name="Gilna P."/>
            <person name="Schmutz J."/>
            <person name="Larimer F."/>
            <person name="Land M."/>
            <person name="Hauser L."/>
            <person name="Kyrpides N."/>
            <person name="Kim E."/>
            <person name="Stahl D."/>
            <person name="Richardson P."/>
        </authorList>
    </citation>
    <scope>NUCLEOTIDE SEQUENCE [LARGE SCALE GENOMIC DNA]</scope>
    <source>
        <strain evidence="8">EF01-2</strain>
    </source>
</reference>
<dbReference type="eggNOG" id="COG1172">
    <property type="taxonomic scope" value="Bacteria"/>
</dbReference>
<dbReference type="PANTHER" id="PTHR32196:SF19">
    <property type="entry name" value="GALACTOFURANOSE TRANSPORTER PERMEASE PROTEIN YTFT"/>
    <property type="match status" value="1"/>
</dbReference>